<reference evidence="2" key="3">
    <citation type="submission" date="2015-02" db="UniProtKB">
        <authorList>
            <consortium name="EnsemblProtists"/>
        </authorList>
    </citation>
    <scope>IDENTIFICATION</scope>
    <source>
        <strain evidence="2">DAOM BR144</strain>
    </source>
</reference>
<sequence length="287" mass="31560">MEVDAVSDVPTKSSIAPNGSLSDSAATEKVTLPGTEHISDNLDLPSALARENGRIRGANSPRVASDHEKVELVKGGPEDDVSMAIVPESQEEETELEEPVKGEIKEQAKEETPALLLFGSGCEREDIRTSLDRIQPLVEKMKAEREAVALNSVVTSVSNGAADTKDSEAKTLNDAKQDDSVPASTDAGSNLLERQQAHLKSLRANYGKGISACAEQVITLVDYYRDFERRIDLNEHWKSKINKLHKIEASLTEYVRYVNLPVHLRQPFVADLIGYLELSWELTKPVD</sequence>
<reference evidence="3" key="2">
    <citation type="submission" date="2010-04" db="EMBL/GenBank/DDBJ databases">
        <authorList>
            <person name="Buell R."/>
            <person name="Hamilton J."/>
            <person name="Hostetler J."/>
        </authorList>
    </citation>
    <scope>NUCLEOTIDE SEQUENCE [LARGE SCALE GENOMIC DNA]</scope>
    <source>
        <strain evidence="3">DAOM:BR144</strain>
    </source>
</reference>
<protein>
    <submittedName>
        <fullName evidence="2">Uncharacterized protein</fullName>
    </submittedName>
</protein>
<evidence type="ECO:0000313" key="2">
    <source>
        <dbReference type="EnsemblProtists" id="PYU1_T009935"/>
    </source>
</evidence>
<dbReference type="InParanoid" id="K3WY86"/>
<feature type="compositionally biased region" description="Basic and acidic residues" evidence="1">
    <location>
        <begin position="98"/>
        <end position="108"/>
    </location>
</feature>
<organism evidence="2 3">
    <name type="scientific">Globisporangium ultimum (strain ATCC 200006 / CBS 805.95 / DAOM BR144)</name>
    <name type="common">Pythium ultimum</name>
    <dbReference type="NCBI Taxonomy" id="431595"/>
    <lineage>
        <taxon>Eukaryota</taxon>
        <taxon>Sar</taxon>
        <taxon>Stramenopiles</taxon>
        <taxon>Oomycota</taxon>
        <taxon>Peronosporomycetes</taxon>
        <taxon>Pythiales</taxon>
        <taxon>Pythiaceae</taxon>
        <taxon>Globisporangium</taxon>
    </lineage>
</organism>
<dbReference type="AlphaFoldDB" id="K3WY86"/>
<reference evidence="3" key="1">
    <citation type="journal article" date="2010" name="Genome Biol.">
        <title>Genome sequence of the necrotrophic plant pathogen Pythium ultimum reveals original pathogenicity mechanisms and effector repertoire.</title>
        <authorList>
            <person name="Levesque C.A."/>
            <person name="Brouwer H."/>
            <person name="Cano L."/>
            <person name="Hamilton J.P."/>
            <person name="Holt C."/>
            <person name="Huitema E."/>
            <person name="Raffaele S."/>
            <person name="Robideau G.P."/>
            <person name="Thines M."/>
            <person name="Win J."/>
            <person name="Zerillo M.M."/>
            <person name="Beakes G.W."/>
            <person name="Boore J.L."/>
            <person name="Busam D."/>
            <person name="Dumas B."/>
            <person name="Ferriera S."/>
            <person name="Fuerstenberg S.I."/>
            <person name="Gachon C.M."/>
            <person name="Gaulin E."/>
            <person name="Govers F."/>
            <person name="Grenville-Briggs L."/>
            <person name="Horner N."/>
            <person name="Hostetler J."/>
            <person name="Jiang R.H."/>
            <person name="Johnson J."/>
            <person name="Krajaejun T."/>
            <person name="Lin H."/>
            <person name="Meijer H.J."/>
            <person name="Moore B."/>
            <person name="Morris P."/>
            <person name="Phuntmart V."/>
            <person name="Puiu D."/>
            <person name="Shetty J."/>
            <person name="Stajich J.E."/>
            <person name="Tripathy S."/>
            <person name="Wawra S."/>
            <person name="van West P."/>
            <person name="Whitty B.R."/>
            <person name="Coutinho P.M."/>
            <person name="Henrissat B."/>
            <person name="Martin F."/>
            <person name="Thomas P.D."/>
            <person name="Tyler B.M."/>
            <person name="De Vries R.P."/>
            <person name="Kamoun S."/>
            <person name="Yandell M."/>
            <person name="Tisserat N."/>
            <person name="Buell C.R."/>
        </authorList>
    </citation>
    <scope>NUCLEOTIDE SEQUENCE</scope>
    <source>
        <strain evidence="3">DAOM:BR144</strain>
    </source>
</reference>
<feature type="compositionally biased region" description="Basic and acidic residues" evidence="1">
    <location>
        <begin position="163"/>
        <end position="179"/>
    </location>
</feature>
<dbReference type="VEuPathDB" id="FungiDB:PYU1_G009917"/>
<feature type="compositionally biased region" description="Polar residues" evidence="1">
    <location>
        <begin position="10"/>
        <end position="25"/>
    </location>
</feature>
<accession>K3WY86</accession>
<feature type="region of interest" description="Disordered" evidence="1">
    <location>
        <begin position="1"/>
        <end position="108"/>
    </location>
</feature>
<feature type="region of interest" description="Disordered" evidence="1">
    <location>
        <begin position="159"/>
        <end position="187"/>
    </location>
</feature>
<dbReference type="EnsemblProtists" id="PYU1_T009935">
    <property type="protein sequence ID" value="PYU1_T009935"/>
    <property type="gene ID" value="PYU1_G009917"/>
</dbReference>
<proteinExistence type="predicted"/>
<evidence type="ECO:0000313" key="3">
    <source>
        <dbReference type="Proteomes" id="UP000019132"/>
    </source>
</evidence>
<name>K3WY86_GLOUD</name>
<dbReference type="HOGENOM" id="CLU_971391_0_0_1"/>
<dbReference type="EMBL" id="GL376624">
    <property type="status" value="NOT_ANNOTATED_CDS"/>
    <property type="molecule type" value="Genomic_DNA"/>
</dbReference>
<evidence type="ECO:0000256" key="1">
    <source>
        <dbReference type="SAM" id="MobiDB-lite"/>
    </source>
</evidence>
<dbReference type="Proteomes" id="UP000019132">
    <property type="component" value="Unassembled WGS sequence"/>
</dbReference>
<keyword evidence="3" id="KW-1185">Reference proteome</keyword>
<dbReference type="eggNOG" id="ENOG502SRKH">
    <property type="taxonomic scope" value="Eukaryota"/>
</dbReference>